<gene>
    <name evidence="2" type="ORF">Back11_46870</name>
</gene>
<dbReference type="EMBL" id="AP019308">
    <property type="protein sequence ID" value="BBH23342.1"/>
    <property type="molecule type" value="Genomic_DNA"/>
</dbReference>
<proteinExistence type="inferred from homology"/>
<evidence type="ECO:0000313" key="3">
    <source>
        <dbReference type="Proteomes" id="UP000275368"/>
    </source>
</evidence>
<dbReference type="Gene3D" id="2.130.10.10">
    <property type="entry name" value="YVTN repeat-like/Quinoprotein amine dehydrogenase"/>
    <property type="match status" value="1"/>
</dbReference>
<dbReference type="InterPro" id="IPR050282">
    <property type="entry name" value="Cycloisomerase_2"/>
</dbReference>
<dbReference type="PANTHER" id="PTHR30344:SF1">
    <property type="entry name" value="6-PHOSPHOGLUCONOLACTONASE"/>
    <property type="match status" value="1"/>
</dbReference>
<dbReference type="RefSeq" id="WP_164522962.1">
    <property type="nucleotide sequence ID" value="NZ_AP019308.1"/>
</dbReference>
<reference evidence="2 3" key="1">
    <citation type="submission" date="2018-11" db="EMBL/GenBank/DDBJ databases">
        <title>Complete genome sequence of Paenibacillus baekrokdamisoli strain KCTC 33723.</title>
        <authorList>
            <person name="Kang S.W."/>
            <person name="Lee K.C."/>
            <person name="Kim K.K."/>
            <person name="Kim J.S."/>
            <person name="Kim D.S."/>
            <person name="Ko S.H."/>
            <person name="Yang S.H."/>
            <person name="Lee J.S."/>
        </authorList>
    </citation>
    <scope>NUCLEOTIDE SEQUENCE [LARGE SCALE GENOMIC DNA]</scope>
    <source>
        <strain evidence="2 3">KCTC 33723</strain>
    </source>
</reference>
<dbReference type="PANTHER" id="PTHR30344">
    <property type="entry name" value="6-PHOSPHOGLUCONOLACTONASE-RELATED"/>
    <property type="match status" value="1"/>
</dbReference>
<sequence>MEQQFYVGSYGHQDESVIHSVKFNGATGQMRLMKGTKGIENASFLTVNRDRTMLYAVSEKHGGEHGSIVSFTMDSARGHLKAVTELSTLGGVPCHLVMDKQENHIIVTNYSGGNVCSFGLGEDGTLVELVDNEIHTGRGPRDDRQEASHPHSAIVDPLNRFVLVADLGTDKIVHYRLEGETGRLIPHRETNTAPGAGPRHLVFHPTGELLYVVNELDSTVVVYRYDAVDSMLQVLQVIRTLPESFEGESTCADIHITSDGRYLYASNRGHDSLAVYRVVEGGKLELVEYAPCGGSTPRNFAITADDRYVVVANQSSDTIVSYSIDQESGKLMPTGHQLDVKAPVCIIFF</sequence>
<dbReference type="InterPro" id="IPR011048">
    <property type="entry name" value="Haem_d1_sf"/>
</dbReference>
<dbReference type="Proteomes" id="UP000275368">
    <property type="component" value="Chromosome"/>
</dbReference>
<name>A0A3G9IYC9_9BACL</name>
<dbReference type="KEGG" id="pbk:Back11_46870"/>
<comment type="similarity">
    <text evidence="1">Belongs to the cycloisomerase 2 family.</text>
</comment>
<dbReference type="GO" id="GO:0017057">
    <property type="term" value="F:6-phosphogluconolactonase activity"/>
    <property type="evidence" value="ECO:0007669"/>
    <property type="project" value="TreeGrafter"/>
</dbReference>
<dbReference type="InterPro" id="IPR019405">
    <property type="entry name" value="Lactonase_7-beta_prop"/>
</dbReference>
<dbReference type="InterPro" id="IPR015943">
    <property type="entry name" value="WD40/YVTN_repeat-like_dom_sf"/>
</dbReference>
<organism evidence="2 3">
    <name type="scientific">Paenibacillus baekrokdamisoli</name>
    <dbReference type="NCBI Taxonomy" id="1712516"/>
    <lineage>
        <taxon>Bacteria</taxon>
        <taxon>Bacillati</taxon>
        <taxon>Bacillota</taxon>
        <taxon>Bacilli</taxon>
        <taxon>Bacillales</taxon>
        <taxon>Paenibacillaceae</taxon>
        <taxon>Paenibacillus</taxon>
    </lineage>
</organism>
<accession>A0A3G9IYC9</accession>
<evidence type="ECO:0000313" key="2">
    <source>
        <dbReference type="EMBL" id="BBH23342.1"/>
    </source>
</evidence>
<keyword evidence="3" id="KW-1185">Reference proteome</keyword>
<dbReference type="AlphaFoldDB" id="A0A3G9IYC9"/>
<dbReference type="Pfam" id="PF10282">
    <property type="entry name" value="Lactonase"/>
    <property type="match status" value="1"/>
</dbReference>
<dbReference type="SUPFAM" id="SSF51004">
    <property type="entry name" value="C-terminal (heme d1) domain of cytochrome cd1-nitrite reductase"/>
    <property type="match status" value="1"/>
</dbReference>
<evidence type="ECO:0000256" key="1">
    <source>
        <dbReference type="ARBA" id="ARBA00005564"/>
    </source>
</evidence>
<protein>
    <submittedName>
        <fullName evidence="2">6-phosphogluconolactonase</fullName>
    </submittedName>
</protein>